<dbReference type="PANTHER" id="PTHR42648:SF31">
    <property type="entry name" value="RNA-DIRECTED DNA POLYMERASE"/>
    <property type="match status" value="1"/>
</dbReference>
<feature type="domain" description="CCHC-type" evidence="4">
    <location>
        <begin position="36"/>
        <end position="49"/>
    </location>
</feature>
<dbReference type="InterPro" id="IPR001878">
    <property type="entry name" value="Znf_CCHC"/>
</dbReference>
<accession>A0ABD1AFF3</accession>
<dbReference type="InterPro" id="IPR039537">
    <property type="entry name" value="Retrotran_Ty1/copia-like"/>
</dbReference>
<dbReference type="Gene3D" id="3.30.420.10">
    <property type="entry name" value="Ribonuclease H-like superfamily/Ribonuclease H"/>
    <property type="match status" value="1"/>
</dbReference>
<keyword evidence="2" id="KW-0479">Metal-binding</keyword>
<organism evidence="5 6">
    <name type="scientific">Cardamine amara subsp. amara</name>
    <dbReference type="NCBI Taxonomy" id="228776"/>
    <lineage>
        <taxon>Eukaryota</taxon>
        <taxon>Viridiplantae</taxon>
        <taxon>Streptophyta</taxon>
        <taxon>Embryophyta</taxon>
        <taxon>Tracheophyta</taxon>
        <taxon>Spermatophyta</taxon>
        <taxon>Magnoliopsida</taxon>
        <taxon>eudicotyledons</taxon>
        <taxon>Gunneridae</taxon>
        <taxon>Pentapetalae</taxon>
        <taxon>rosids</taxon>
        <taxon>malvids</taxon>
        <taxon>Brassicales</taxon>
        <taxon>Brassicaceae</taxon>
        <taxon>Cardamineae</taxon>
        <taxon>Cardamine</taxon>
    </lineage>
</organism>
<reference evidence="5 6" key="1">
    <citation type="submission" date="2024-04" db="EMBL/GenBank/DDBJ databases">
        <title>Genome assembly C_amara_ONT_v2.</title>
        <authorList>
            <person name="Yant L."/>
            <person name="Moore C."/>
            <person name="Slenker M."/>
        </authorList>
    </citation>
    <scope>NUCLEOTIDE SEQUENCE [LARGE SCALE GENOMIC DNA]</scope>
    <source>
        <tissue evidence="5">Leaf</tissue>
    </source>
</reference>
<dbReference type="PROSITE" id="PS50158">
    <property type="entry name" value="ZF_CCHC"/>
    <property type="match status" value="1"/>
</dbReference>
<dbReference type="PANTHER" id="PTHR42648">
    <property type="entry name" value="TRANSPOSASE, PUTATIVE-RELATED"/>
    <property type="match status" value="1"/>
</dbReference>
<feature type="region of interest" description="Disordered" evidence="3">
    <location>
        <begin position="61"/>
        <end position="91"/>
    </location>
</feature>
<evidence type="ECO:0000313" key="5">
    <source>
        <dbReference type="EMBL" id="KAL1205522.1"/>
    </source>
</evidence>
<name>A0ABD1AFF3_CARAN</name>
<evidence type="ECO:0000256" key="1">
    <source>
        <dbReference type="ARBA" id="ARBA00022670"/>
    </source>
</evidence>
<proteinExistence type="predicted"/>
<dbReference type="GO" id="GO:0008270">
    <property type="term" value="F:zinc ion binding"/>
    <property type="evidence" value="ECO:0007669"/>
    <property type="project" value="UniProtKB-KW"/>
</dbReference>
<dbReference type="GO" id="GO:0006508">
    <property type="term" value="P:proteolysis"/>
    <property type="evidence" value="ECO:0007669"/>
    <property type="project" value="UniProtKB-KW"/>
</dbReference>
<evidence type="ECO:0000259" key="4">
    <source>
        <dbReference type="PROSITE" id="PS50158"/>
    </source>
</evidence>
<dbReference type="Proteomes" id="UP001558713">
    <property type="component" value="Unassembled WGS sequence"/>
</dbReference>
<keyword evidence="2" id="KW-0862">Zinc</keyword>
<dbReference type="InterPro" id="IPR054722">
    <property type="entry name" value="PolX-like_BBD"/>
</dbReference>
<sequence>MRSMEDRVPVMGFSTTTQSSTVQAATTRFPRSTLVCTHCGKTGHETSNCFQVIGFPEWWNDKGKSSGGRGSRGRGFNNQGRGRGGRGSGVLAKNIQIGEGVTSDDLKGTGIQHFTPDQWAYLASFLNTQQQNNPDKLSGKRDKLLLYGQYSRYDIIIDSGASHHMTGDTSLLINLQDIEPCPITLPNGQLTWNTKHGSLNILEKRLVLHHVFYAPNLSITLISVAQLLRDVAGFVLFTKQFCIIQDQVSKTLIDAGEEHNGVYHYTGAVGIQASYAVDYKLESYGIDDWVIFRLEFFMFYFILGGFSNNSKDFEKSCQICVRAKHTRDSFSTSLNKAVGCFSMLHCDLWGQYKMPSSCGARYFLTIVDDCSRAVWTILLLEKEKLQMR</sequence>
<comment type="caution">
    <text evidence="5">The sequence shown here is derived from an EMBL/GenBank/DDBJ whole genome shotgun (WGS) entry which is preliminary data.</text>
</comment>
<dbReference type="AlphaFoldDB" id="A0ABD1AFF3"/>
<keyword evidence="1" id="KW-0645">Protease</keyword>
<keyword evidence="2" id="KW-0863">Zinc-finger</keyword>
<dbReference type="InterPro" id="IPR036875">
    <property type="entry name" value="Znf_CCHC_sf"/>
</dbReference>
<dbReference type="GO" id="GO:0008233">
    <property type="term" value="F:peptidase activity"/>
    <property type="evidence" value="ECO:0007669"/>
    <property type="project" value="UniProtKB-KW"/>
</dbReference>
<gene>
    <name evidence="5" type="ORF">V5N11_026706</name>
</gene>
<evidence type="ECO:0000313" key="6">
    <source>
        <dbReference type="Proteomes" id="UP001558713"/>
    </source>
</evidence>
<dbReference type="InterPro" id="IPR036397">
    <property type="entry name" value="RNaseH_sf"/>
</dbReference>
<dbReference type="EMBL" id="JBANAX010000516">
    <property type="protein sequence ID" value="KAL1205522.1"/>
    <property type="molecule type" value="Genomic_DNA"/>
</dbReference>
<dbReference type="SUPFAM" id="SSF53098">
    <property type="entry name" value="Ribonuclease H-like"/>
    <property type="match status" value="1"/>
</dbReference>
<keyword evidence="1" id="KW-0378">Hydrolase</keyword>
<protein>
    <submittedName>
        <fullName evidence="5">Retrovirus-related Pol polyprotein from transposon RE1</fullName>
    </submittedName>
</protein>
<keyword evidence="6" id="KW-1185">Reference proteome</keyword>
<evidence type="ECO:0000256" key="3">
    <source>
        <dbReference type="SAM" id="MobiDB-lite"/>
    </source>
</evidence>
<dbReference type="Pfam" id="PF22936">
    <property type="entry name" value="Pol_BBD"/>
    <property type="match status" value="1"/>
</dbReference>
<evidence type="ECO:0000256" key="2">
    <source>
        <dbReference type="PROSITE-ProRule" id="PRU00047"/>
    </source>
</evidence>
<dbReference type="InterPro" id="IPR012337">
    <property type="entry name" value="RNaseH-like_sf"/>
</dbReference>
<dbReference type="SUPFAM" id="SSF57756">
    <property type="entry name" value="Retrovirus zinc finger-like domains"/>
    <property type="match status" value="1"/>
</dbReference>